<proteinExistence type="predicted"/>
<evidence type="ECO:0000256" key="1">
    <source>
        <dbReference type="SAM" id="MobiDB-lite"/>
    </source>
</evidence>
<feature type="compositionally biased region" description="Polar residues" evidence="1">
    <location>
        <begin position="10"/>
        <end position="39"/>
    </location>
</feature>
<dbReference type="Proteomes" id="UP000314294">
    <property type="component" value="Unassembled WGS sequence"/>
</dbReference>
<reference evidence="2 3" key="1">
    <citation type="submission" date="2019-03" db="EMBL/GenBank/DDBJ databases">
        <title>First draft genome of Liparis tanakae, snailfish: a comprehensive survey of snailfish specific genes.</title>
        <authorList>
            <person name="Kim W."/>
            <person name="Song I."/>
            <person name="Jeong J.-H."/>
            <person name="Kim D."/>
            <person name="Kim S."/>
            <person name="Ryu S."/>
            <person name="Song J.Y."/>
            <person name="Lee S.K."/>
        </authorList>
    </citation>
    <scope>NUCLEOTIDE SEQUENCE [LARGE SCALE GENOMIC DNA]</scope>
    <source>
        <tissue evidence="2">Muscle</tissue>
    </source>
</reference>
<feature type="region of interest" description="Disordered" evidence="1">
    <location>
        <begin position="1"/>
        <end position="40"/>
    </location>
</feature>
<gene>
    <name evidence="2" type="ORF">EYF80_055958</name>
</gene>
<feature type="compositionally biased region" description="Basic and acidic residues" evidence="1">
    <location>
        <begin position="58"/>
        <end position="76"/>
    </location>
</feature>
<dbReference type="EMBL" id="SRLO01002102">
    <property type="protein sequence ID" value="TNN33875.1"/>
    <property type="molecule type" value="Genomic_DNA"/>
</dbReference>
<keyword evidence="3" id="KW-1185">Reference proteome</keyword>
<dbReference type="AlphaFoldDB" id="A0A4Z2EYB2"/>
<organism evidence="2 3">
    <name type="scientific">Liparis tanakae</name>
    <name type="common">Tanaka's snailfish</name>
    <dbReference type="NCBI Taxonomy" id="230148"/>
    <lineage>
        <taxon>Eukaryota</taxon>
        <taxon>Metazoa</taxon>
        <taxon>Chordata</taxon>
        <taxon>Craniata</taxon>
        <taxon>Vertebrata</taxon>
        <taxon>Euteleostomi</taxon>
        <taxon>Actinopterygii</taxon>
        <taxon>Neopterygii</taxon>
        <taxon>Teleostei</taxon>
        <taxon>Neoteleostei</taxon>
        <taxon>Acanthomorphata</taxon>
        <taxon>Eupercaria</taxon>
        <taxon>Perciformes</taxon>
        <taxon>Cottioidei</taxon>
        <taxon>Cottales</taxon>
        <taxon>Liparidae</taxon>
        <taxon>Liparis</taxon>
    </lineage>
</organism>
<evidence type="ECO:0000313" key="3">
    <source>
        <dbReference type="Proteomes" id="UP000314294"/>
    </source>
</evidence>
<feature type="region of interest" description="Disordered" evidence="1">
    <location>
        <begin position="58"/>
        <end position="90"/>
    </location>
</feature>
<comment type="caution">
    <text evidence="2">The sequence shown here is derived from an EMBL/GenBank/DDBJ whole genome shotgun (WGS) entry which is preliminary data.</text>
</comment>
<evidence type="ECO:0000313" key="2">
    <source>
        <dbReference type="EMBL" id="TNN33875.1"/>
    </source>
</evidence>
<protein>
    <submittedName>
        <fullName evidence="2">Uncharacterized protein</fullName>
    </submittedName>
</protein>
<accession>A0A4Z2EYB2</accession>
<sequence length="114" mass="12266">MPMEKALGDSRQSSHTSGWGKSSISTVNRDRQPSTTVSMEPTVLASLGLVNSGVSMKEKEICGSRRSSETERRETGETGETGQRKLQGGGGDHYYFNSKLSDALATALLTEEIP</sequence>
<name>A0A4Z2EYB2_9TELE</name>